<feature type="region of interest" description="Disordered" evidence="1">
    <location>
        <begin position="1"/>
        <end position="25"/>
    </location>
</feature>
<evidence type="ECO:0000256" key="1">
    <source>
        <dbReference type="SAM" id="MobiDB-lite"/>
    </source>
</evidence>
<gene>
    <name evidence="2" type="ORF">A3I42_00060</name>
</gene>
<name>A0A1F7VDC4_9BACT</name>
<proteinExistence type="predicted"/>
<sequence length="293" mass="33175">MEYKDHSGHGEVSAKKRTAWERSHPITKELLDKGAQEFMSKERHPQIDQAFSPKVNCVCCMDEGTAHMERGSKLFMAGSGILYPAASWDDRLNRVADLFIDLHITEITSHDGCGAAGIAFKRDGREEGTGCRTADDYGKKWCSDLQAVMDVRLKVQEGIEGIQNVHIYEHEMERPGEFHIARVVWFDATGKFTKPDMLGEEIPKGFAINYHAFASRGMRDYPLSELEVAIKIAFSDHGFDKEFTKDHPFVIIVIAKDENQKKEVTELINGIIQGNDKISQFISRIRIDGFIHE</sequence>
<dbReference type="Proteomes" id="UP000178264">
    <property type="component" value="Unassembled WGS sequence"/>
</dbReference>
<evidence type="ECO:0000313" key="3">
    <source>
        <dbReference type="Proteomes" id="UP000178264"/>
    </source>
</evidence>
<evidence type="ECO:0000313" key="2">
    <source>
        <dbReference type="EMBL" id="OGL88526.1"/>
    </source>
</evidence>
<protein>
    <submittedName>
        <fullName evidence="2">Uncharacterized protein</fullName>
    </submittedName>
</protein>
<accession>A0A1F7VDC4</accession>
<dbReference type="EMBL" id="MGER01000027">
    <property type="protein sequence ID" value="OGL88526.1"/>
    <property type="molecule type" value="Genomic_DNA"/>
</dbReference>
<comment type="caution">
    <text evidence="2">The sequence shown here is derived from an EMBL/GenBank/DDBJ whole genome shotgun (WGS) entry which is preliminary data.</text>
</comment>
<organism evidence="2 3">
    <name type="scientific">Candidatus Uhrbacteria bacterium RIFCSPLOWO2_02_FULL_49_11</name>
    <dbReference type="NCBI Taxonomy" id="1802409"/>
    <lineage>
        <taxon>Bacteria</taxon>
        <taxon>Candidatus Uhriibacteriota</taxon>
    </lineage>
</organism>
<reference evidence="2 3" key="1">
    <citation type="journal article" date="2016" name="Nat. Commun.">
        <title>Thousands of microbial genomes shed light on interconnected biogeochemical processes in an aquifer system.</title>
        <authorList>
            <person name="Anantharaman K."/>
            <person name="Brown C.T."/>
            <person name="Hug L.A."/>
            <person name="Sharon I."/>
            <person name="Castelle C.J."/>
            <person name="Probst A.J."/>
            <person name="Thomas B.C."/>
            <person name="Singh A."/>
            <person name="Wilkins M.J."/>
            <person name="Karaoz U."/>
            <person name="Brodie E.L."/>
            <person name="Williams K.H."/>
            <person name="Hubbard S.S."/>
            <person name="Banfield J.F."/>
        </authorList>
    </citation>
    <scope>NUCLEOTIDE SEQUENCE [LARGE SCALE GENOMIC DNA]</scope>
</reference>
<dbReference type="AlphaFoldDB" id="A0A1F7VDC4"/>